<gene>
    <name evidence="1" type="ORF">PCS_01176</name>
</gene>
<dbReference type="AlphaFoldDB" id="M5PUJ9"/>
<dbReference type="EMBL" id="AOSV01000011">
    <property type="protein sequence ID" value="EMG38007.1"/>
    <property type="molecule type" value="Genomic_DNA"/>
</dbReference>
<dbReference type="Proteomes" id="UP000011922">
    <property type="component" value="Unassembled WGS sequence"/>
</dbReference>
<dbReference type="PATRIC" id="fig|1262666.3.peg.1192"/>
<proteinExistence type="predicted"/>
<comment type="caution">
    <text evidence="1">The sequence shown here is derived from an EMBL/GenBank/DDBJ whole genome shotgun (WGS) entry which is preliminary data.</text>
</comment>
<reference evidence="1 2" key="1">
    <citation type="journal article" date="2013" name="Genome Announc.">
        <title>Draft Genome Sequence for Desulfovibrio africanus Strain PCS.</title>
        <authorList>
            <person name="Brown S.D."/>
            <person name="Utturkar S.M."/>
            <person name="Arkin A.P."/>
            <person name="Deutschbauer A.M."/>
            <person name="Elias D.A."/>
            <person name="Hazen T.C."/>
            <person name="Chakraborty R."/>
        </authorList>
    </citation>
    <scope>NUCLEOTIDE SEQUENCE [LARGE SCALE GENOMIC DNA]</scope>
    <source>
        <strain evidence="1 2">PCS</strain>
    </source>
</reference>
<evidence type="ECO:0000313" key="2">
    <source>
        <dbReference type="Proteomes" id="UP000011922"/>
    </source>
</evidence>
<name>M5PUJ9_DESAF</name>
<dbReference type="OrthoDB" id="5416105at2"/>
<evidence type="ECO:0000313" key="1">
    <source>
        <dbReference type="EMBL" id="EMG38007.1"/>
    </source>
</evidence>
<accession>M5PUJ9</accession>
<sequence length="442" mass="47570">MISERHVTLLLPTETASAAVVNTAVPRAAEAFGLGAGAALKLTLAVEEVFLYLLDAASRERRMELDIIPRPTAVEVAFGFEARTLDLGALNLTAQADACAFLEQEDFAQVGLLLAASAVDRMRLEHLGAGRMRLALELDRDYPEPPAPAAVDFEPQGQFRLELAPASELLQEACLRVLARHAAGDLPRMIRAPGMLVDLVAGGEAKAMVALDGRERVCGLLCWTGRNAKTITFHGPYVALSAKREETARQLLDVFLQGVAKSGASGVMTPLASDLLPSGEYEGLGSLDRLSPDGAKQVRHAAFRLIAEDMGATVWAHPAIQEFLEREYERLDLVRDLRSVVSLGESRPESSVFSASLEAGPGVALLRPLMEGRDASANIGRHVSALRVKGFPNILFELDLAHGWQAAMAGPLADNGFRPRMVHPLGGRSDLVIFQHEFPVAP</sequence>
<dbReference type="RefSeq" id="WP_005985021.1">
    <property type="nucleotide sequence ID" value="NZ_AOSV01000011.1"/>
</dbReference>
<protein>
    <submittedName>
        <fullName evidence="1">Uncharacterized protein</fullName>
    </submittedName>
</protein>
<organism evidence="1 2">
    <name type="scientific">Desulfocurvibacter africanus PCS</name>
    <dbReference type="NCBI Taxonomy" id="1262666"/>
    <lineage>
        <taxon>Bacteria</taxon>
        <taxon>Pseudomonadati</taxon>
        <taxon>Thermodesulfobacteriota</taxon>
        <taxon>Desulfovibrionia</taxon>
        <taxon>Desulfovibrionales</taxon>
        <taxon>Desulfovibrionaceae</taxon>
        <taxon>Desulfocurvibacter</taxon>
    </lineage>
</organism>